<accession>A0A7R8WQ69</accession>
<feature type="non-terminal residue" evidence="2">
    <location>
        <position position="363"/>
    </location>
</feature>
<feature type="compositionally biased region" description="Basic and acidic residues" evidence="1">
    <location>
        <begin position="156"/>
        <end position="165"/>
    </location>
</feature>
<feature type="compositionally biased region" description="Acidic residues" evidence="1">
    <location>
        <begin position="57"/>
        <end position="71"/>
    </location>
</feature>
<dbReference type="GO" id="GO:0003723">
    <property type="term" value="F:RNA binding"/>
    <property type="evidence" value="ECO:0007669"/>
    <property type="project" value="TreeGrafter"/>
</dbReference>
<evidence type="ECO:0000256" key="1">
    <source>
        <dbReference type="SAM" id="MobiDB-lite"/>
    </source>
</evidence>
<evidence type="ECO:0000313" key="2">
    <source>
        <dbReference type="EMBL" id="CAD7234760.1"/>
    </source>
</evidence>
<organism evidence="2">
    <name type="scientific">Cyprideis torosa</name>
    <dbReference type="NCBI Taxonomy" id="163714"/>
    <lineage>
        <taxon>Eukaryota</taxon>
        <taxon>Metazoa</taxon>
        <taxon>Ecdysozoa</taxon>
        <taxon>Arthropoda</taxon>
        <taxon>Crustacea</taxon>
        <taxon>Oligostraca</taxon>
        <taxon>Ostracoda</taxon>
        <taxon>Podocopa</taxon>
        <taxon>Podocopida</taxon>
        <taxon>Cytherocopina</taxon>
        <taxon>Cytheroidea</taxon>
        <taxon>Cytherideidae</taxon>
        <taxon>Cyprideis</taxon>
    </lineage>
</organism>
<dbReference type="PANTHER" id="PTHR12381">
    <property type="entry name" value="HETEROGENEOUS NUCLEAR RIBONUCLEOPROTEIN U FAMILY MEMBER"/>
    <property type="match status" value="1"/>
</dbReference>
<feature type="compositionally biased region" description="Basic and acidic residues" evidence="1">
    <location>
        <begin position="187"/>
        <end position="224"/>
    </location>
</feature>
<dbReference type="GO" id="GO:0005634">
    <property type="term" value="C:nucleus"/>
    <property type="evidence" value="ECO:0007669"/>
    <property type="project" value="TreeGrafter"/>
</dbReference>
<dbReference type="PROSITE" id="PS50800">
    <property type="entry name" value="SAP"/>
    <property type="match status" value="1"/>
</dbReference>
<dbReference type="Gene3D" id="1.10.720.30">
    <property type="entry name" value="SAP domain"/>
    <property type="match status" value="1"/>
</dbReference>
<protein>
    <submittedName>
        <fullName evidence="2">Uncharacterized protein</fullName>
    </submittedName>
</protein>
<feature type="compositionally biased region" description="Low complexity" evidence="1">
    <location>
        <begin position="119"/>
        <end position="130"/>
    </location>
</feature>
<feature type="compositionally biased region" description="Basic and acidic residues" evidence="1">
    <location>
        <begin position="256"/>
        <end position="268"/>
    </location>
</feature>
<proteinExistence type="predicted"/>
<dbReference type="Pfam" id="PF02037">
    <property type="entry name" value="SAP"/>
    <property type="match status" value="1"/>
</dbReference>
<dbReference type="InterPro" id="IPR003034">
    <property type="entry name" value="SAP_dom"/>
</dbReference>
<dbReference type="GO" id="GO:0000380">
    <property type="term" value="P:alternative mRNA splicing, via spliceosome"/>
    <property type="evidence" value="ECO:0007669"/>
    <property type="project" value="TreeGrafter"/>
</dbReference>
<dbReference type="EMBL" id="OB669742">
    <property type="protein sequence ID" value="CAD7234760.1"/>
    <property type="molecule type" value="Genomic_DNA"/>
</dbReference>
<dbReference type="OrthoDB" id="445357at2759"/>
<dbReference type="SMART" id="SM00513">
    <property type="entry name" value="SAP"/>
    <property type="match status" value="1"/>
</dbReference>
<dbReference type="PANTHER" id="PTHR12381:SF56">
    <property type="entry name" value="B30.2_SPRY DOMAIN-CONTAINING PROTEIN-RELATED"/>
    <property type="match status" value="1"/>
</dbReference>
<gene>
    <name evidence="2" type="ORF">CTOB1V02_LOCUS12576</name>
</gene>
<feature type="compositionally biased region" description="Basic residues" evidence="1">
    <location>
        <begin position="225"/>
        <end position="252"/>
    </location>
</feature>
<name>A0A7R8WQ69_9CRUS</name>
<reference evidence="2" key="1">
    <citation type="submission" date="2020-11" db="EMBL/GenBank/DDBJ databases">
        <authorList>
            <person name="Tran Van P."/>
        </authorList>
    </citation>
    <scope>NUCLEOTIDE SEQUENCE</scope>
</reference>
<dbReference type="AlphaFoldDB" id="A0A7R8WQ69"/>
<feature type="compositionally biased region" description="Basic and acidic residues" evidence="1">
    <location>
        <begin position="100"/>
        <end position="118"/>
    </location>
</feature>
<dbReference type="InterPro" id="IPR036361">
    <property type="entry name" value="SAP_dom_sf"/>
</dbReference>
<dbReference type="SUPFAM" id="SSF68906">
    <property type="entry name" value="SAP domain"/>
    <property type="match status" value="1"/>
</dbReference>
<feature type="region of interest" description="Disordered" evidence="1">
    <location>
        <begin position="37"/>
        <end position="268"/>
    </location>
</feature>
<sequence>MATEEDLMKLKVVELRGLLAERGLDQKGVKAVLVQRLLENQSDGERSGSGGSGGVMDAEEDNDGNEVEEDNAQVGGENDALVKQVEEDNQQISEAEEATEDLKDTPTKDATSEPEKTTSDPAAASASVDDSCADLKTSDDGGGDFQGGDQVNGKPEAPKAKKQANDADGVATAKKKEEAVTTESSEPEAKESRSDALTKEKEEEETYGPKEPEAKSKGEDDLRGEKRKRSRSRSHSRGRSRRRTRSPSRSSRRSQSTKERADKGKDLVDPVGLDSFECDLNLAIHKVRRNTPGVYEAYPVSHHGAFAWMWGAVRGTHGALKGKCYFEIKITAKKDNVKTLEGDPVPHLIRVGELQLGRWTVSS</sequence>